<dbReference type="PANTHER" id="PTHR43343:SF3">
    <property type="entry name" value="PROTEASE DO-LIKE 8, CHLOROPLASTIC"/>
    <property type="match status" value="1"/>
</dbReference>
<proteinExistence type="predicted"/>
<dbReference type="InterPro" id="IPR001478">
    <property type="entry name" value="PDZ"/>
</dbReference>
<dbReference type="AlphaFoldDB" id="A0A3M0BRY5"/>
<evidence type="ECO:0000313" key="4">
    <source>
        <dbReference type="EMBL" id="RMB00264.1"/>
    </source>
</evidence>
<reference evidence="4 5" key="1">
    <citation type="submission" date="2018-10" db="EMBL/GenBank/DDBJ databases">
        <title>Genomic Encyclopedia of Archaeal and Bacterial Type Strains, Phase II (KMG-II): from individual species to whole genera.</title>
        <authorList>
            <person name="Goeker M."/>
        </authorList>
    </citation>
    <scope>NUCLEOTIDE SEQUENCE [LARGE SCALE GENOMIC DNA]</scope>
    <source>
        <strain evidence="4 5">VM1</strain>
    </source>
</reference>
<dbReference type="SMART" id="SM00228">
    <property type="entry name" value="PDZ"/>
    <property type="match status" value="1"/>
</dbReference>
<dbReference type="Gene3D" id="2.40.10.120">
    <property type="match status" value="1"/>
</dbReference>
<dbReference type="PROSITE" id="PS50106">
    <property type="entry name" value="PDZ"/>
    <property type="match status" value="1"/>
</dbReference>
<dbReference type="Pfam" id="PF13365">
    <property type="entry name" value="Trypsin_2"/>
    <property type="match status" value="1"/>
</dbReference>
<dbReference type="Gene3D" id="2.30.42.10">
    <property type="match status" value="1"/>
</dbReference>
<accession>A0A3M0BRY5</accession>
<dbReference type="GO" id="GO:0004252">
    <property type="term" value="F:serine-type endopeptidase activity"/>
    <property type="evidence" value="ECO:0007669"/>
    <property type="project" value="InterPro"/>
</dbReference>
<comment type="caution">
    <text evidence="4">The sequence shown here is derived from an EMBL/GenBank/DDBJ whole genome shotgun (WGS) entry which is preliminary data.</text>
</comment>
<dbReference type="PANTHER" id="PTHR43343">
    <property type="entry name" value="PEPTIDASE S12"/>
    <property type="match status" value="1"/>
</dbReference>
<dbReference type="InterPro" id="IPR001940">
    <property type="entry name" value="Peptidase_S1C"/>
</dbReference>
<gene>
    <name evidence="4" type="ORF">CLV39_0006</name>
</gene>
<evidence type="ECO:0000259" key="3">
    <source>
        <dbReference type="PROSITE" id="PS50106"/>
    </source>
</evidence>
<dbReference type="InterPro" id="IPR036034">
    <property type="entry name" value="PDZ_sf"/>
</dbReference>
<evidence type="ECO:0000256" key="2">
    <source>
        <dbReference type="ARBA" id="ARBA00022801"/>
    </source>
</evidence>
<dbReference type="OrthoDB" id="9758917at2"/>
<dbReference type="PROSITE" id="PS51257">
    <property type="entry name" value="PROKAR_LIPOPROTEIN"/>
    <property type="match status" value="1"/>
</dbReference>
<dbReference type="Pfam" id="PF13180">
    <property type="entry name" value="PDZ_2"/>
    <property type="match status" value="1"/>
</dbReference>
<dbReference type="GO" id="GO:0006508">
    <property type="term" value="P:proteolysis"/>
    <property type="evidence" value="ECO:0007669"/>
    <property type="project" value="UniProtKB-KW"/>
</dbReference>
<feature type="domain" description="PDZ" evidence="3">
    <location>
        <begin position="240"/>
        <end position="329"/>
    </location>
</feature>
<dbReference type="SUPFAM" id="SSF50494">
    <property type="entry name" value="Trypsin-like serine proteases"/>
    <property type="match status" value="1"/>
</dbReference>
<dbReference type="InterPro" id="IPR051201">
    <property type="entry name" value="Chloro_Bact_Ser_Proteases"/>
</dbReference>
<sequence>MRKSVSLFIITLIFILISCEKKEEKKIEKKKPAPIVQIQEKIHFVIEKNKPSLITIFSFSKNELKPLENESLGSGFVIKKDKDYIYILTNYHVIGKSKKIKVKFFNNIEKKAEVVGYDDKSDIAVLKVKVNKDLNNVKPVKIGDISKLKEGYFVLSAGSPYNLGHTFTFGIISALHRNLGLSPYEDYIQTDAAINPGNSGGPLFDINGKVVGMNIAIVDTGQGIGFAIPINTVLDIYNEILKYGKVRRGWLGVLVQPISNKAKKRLNIKNGVVVIKVFKNSPAEKYGLEVGDIILSINGKPVKSPQQLSFFIQRLKINSQIKITVLRDKKQLTLPIKIEEQIKNEEKS</sequence>
<organism evidence="4 5">
    <name type="scientific">Hydrogenothermus marinus</name>
    <dbReference type="NCBI Taxonomy" id="133270"/>
    <lineage>
        <taxon>Bacteria</taxon>
        <taxon>Pseudomonadati</taxon>
        <taxon>Aquificota</taxon>
        <taxon>Aquificia</taxon>
        <taxon>Aquificales</taxon>
        <taxon>Hydrogenothermaceae</taxon>
        <taxon>Hydrogenothermus</taxon>
    </lineage>
</organism>
<evidence type="ECO:0000313" key="5">
    <source>
        <dbReference type="Proteomes" id="UP000280842"/>
    </source>
</evidence>
<dbReference type="Proteomes" id="UP000280842">
    <property type="component" value="Unassembled WGS sequence"/>
</dbReference>
<dbReference type="PRINTS" id="PR00834">
    <property type="entry name" value="PROTEASES2C"/>
</dbReference>
<protein>
    <submittedName>
        <fullName evidence="4">S1-C subfamily serine protease</fullName>
    </submittedName>
</protein>
<keyword evidence="1 4" id="KW-0645">Protease</keyword>
<name>A0A3M0BRY5_9AQUI</name>
<dbReference type="RefSeq" id="WP_121922198.1">
    <property type="nucleotide sequence ID" value="NZ_REFO01000001.1"/>
</dbReference>
<keyword evidence="2" id="KW-0378">Hydrolase</keyword>
<dbReference type="EMBL" id="REFO01000001">
    <property type="protein sequence ID" value="RMB00264.1"/>
    <property type="molecule type" value="Genomic_DNA"/>
</dbReference>
<keyword evidence="5" id="KW-1185">Reference proteome</keyword>
<dbReference type="SUPFAM" id="SSF50156">
    <property type="entry name" value="PDZ domain-like"/>
    <property type="match status" value="1"/>
</dbReference>
<evidence type="ECO:0000256" key="1">
    <source>
        <dbReference type="ARBA" id="ARBA00022670"/>
    </source>
</evidence>
<dbReference type="InterPro" id="IPR009003">
    <property type="entry name" value="Peptidase_S1_PA"/>
</dbReference>